<sequence>MKVGFTLLFLALFSLAVLADDPPPTEGFEHAKGEDVLVKLQGENKDMYIISFFQPGDNYLEVRDKIKEAMTKDLPDEQYQYGEVNLASGYEYQKLFETLGLEGEPKRGKTTPQVLIMKESEGYVLHGSDIGNGITKKYMEVKDGKVFK</sequence>
<gene>
    <name evidence="2" type="ORF">ECRASSUSDP1_LOCUS19461</name>
</gene>
<accession>A0AAD1XSM8</accession>
<evidence type="ECO:0000256" key="1">
    <source>
        <dbReference type="SAM" id="SignalP"/>
    </source>
</evidence>
<proteinExistence type="predicted"/>
<feature type="chain" id="PRO_5041966323" evidence="1">
    <location>
        <begin position="20"/>
        <end position="148"/>
    </location>
</feature>
<feature type="signal peptide" evidence="1">
    <location>
        <begin position="1"/>
        <end position="19"/>
    </location>
</feature>
<reference evidence="2" key="1">
    <citation type="submission" date="2023-07" db="EMBL/GenBank/DDBJ databases">
        <authorList>
            <consortium name="AG Swart"/>
            <person name="Singh M."/>
            <person name="Singh A."/>
            <person name="Seah K."/>
            <person name="Emmerich C."/>
        </authorList>
    </citation>
    <scope>NUCLEOTIDE SEQUENCE</scope>
    <source>
        <strain evidence="2">DP1</strain>
    </source>
</reference>
<evidence type="ECO:0000313" key="3">
    <source>
        <dbReference type="Proteomes" id="UP001295684"/>
    </source>
</evidence>
<dbReference type="AlphaFoldDB" id="A0AAD1XSM8"/>
<protein>
    <submittedName>
        <fullName evidence="2">Uncharacterized protein</fullName>
    </submittedName>
</protein>
<keyword evidence="1" id="KW-0732">Signal</keyword>
<evidence type="ECO:0000313" key="2">
    <source>
        <dbReference type="EMBL" id="CAI2378069.1"/>
    </source>
</evidence>
<organism evidence="2 3">
    <name type="scientific">Euplotes crassus</name>
    <dbReference type="NCBI Taxonomy" id="5936"/>
    <lineage>
        <taxon>Eukaryota</taxon>
        <taxon>Sar</taxon>
        <taxon>Alveolata</taxon>
        <taxon>Ciliophora</taxon>
        <taxon>Intramacronucleata</taxon>
        <taxon>Spirotrichea</taxon>
        <taxon>Hypotrichia</taxon>
        <taxon>Euplotida</taxon>
        <taxon>Euplotidae</taxon>
        <taxon>Moneuplotes</taxon>
    </lineage>
</organism>
<dbReference type="EMBL" id="CAMPGE010019758">
    <property type="protein sequence ID" value="CAI2378069.1"/>
    <property type="molecule type" value="Genomic_DNA"/>
</dbReference>
<keyword evidence="3" id="KW-1185">Reference proteome</keyword>
<dbReference type="Proteomes" id="UP001295684">
    <property type="component" value="Unassembled WGS sequence"/>
</dbReference>
<name>A0AAD1XSM8_EUPCR</name>
<comment type="caution">
    <text evidence="2">The sequence shown here is derived from an EMBL/GenBank/DDBJ whole genome shotgun (WGS) entry which is preliminary data.</text>
</comment>